<organism evidence="3 4">
    <name type="scientific">Zingiber officinale</name>
    <name type="common">Ginger</name>
    <name type="synonym">Amomum zingiber</name>
    <dbReference type="NCBI Taxonomy" id="94328"/>
    <lineage>
        <taxon>Eukaryota</taxon>
        <taxon>Viridiplantae</taxon>
        <taxon>Streptophyta</taxon>
        <taxon>Embryophyta</taxon>
        <taxon>Tracheophyta</taxon>
        <taxon>Spermatophyta</taxon>
        <taxon>Magnoliopsida</taxon>
        <taxon>Liliopsida</taxon>
        <taxon>Zingiberales</taxon>
        <taxon>Zingiberaceae</taxon>
        <taxon>Zingiber</taxon>
    </lineage>
</organism>
<comment type="caution">
    <text evidence="3">The sequence shown here is derived from an EMBL/GenBank/DDBJ whole genome shotgun (WGS) entry which is preliminary data.</text>
</comment>
<name>A0A8J5F1J9_ZINOF</name>
<dbReference type="InterPro" id="IPR032698">
    <property type="entry name" value="SirB1_N"/>
</dbReference>
<accession>A0A8J5F1J9</accession>
<dbReference type="AlphaFoldDB" id="A0A8J5F1J9"/>
<evidence type="ECO:0000256" key="1">
    <source>
        <dbReference type="SAM" id="MobiDB-lite"/>
    </source>
</evidence>
<dbReference type="Pfam" id="PF13369">
    <property type="entry name" value="Transglut_core2"/>
    <property type="match status" value="1"/>
</dbReference>
<dbReference type="EMBL" id="JACMSC010000017">
    <property type="protein sequence ID" value="KAG6477826.1"/>
    <property type="molecule type" value="Genomic_DNA"/>
</dbReference>
<evidence type="ECO:0000313" key="4">
    <source>
        <dbReference type="Proteomes" id="UP000734854"/>
    </source>
</evidence>
<sequence>MKRENHEKAKVLRGVGGRAQGQEIEASWSREVARCTIWKLRALASLQRVAERDRARRRGARSGCFEELRARGGEQREEGSQRKAKVDLEASCRKRSREAVRGTIWTLRRRGLCEEKLQVSGARKEANERQKSIWKLRAERGRAACPSFDPSVLCEEACAKRSFTWTFAFKVVLVHAVAAAGLLTRQRGPPTSNARPVLLLMIVGPTQFNWGENDGEVCHCYCLRSSACQSSIFVTAFASILVIRSLRQPMASLSASQPLCFPVDAGGRGDGRSPSFLDLRFGFDRRLGNGKKTRHVGTPPPSVASPTMKRDSLPDSNVKILRLAREKFVKEITFSSDDKDVSLAKAMLLVAAEDEAFMSLNRDMDARALWNEREGATDQFNDQSEVEDVGEISLAGKNISGWLNELDVLAKEVEADLISREIGCHLLEVLEAVNFVLFKSRGFKRYPVLVDSKFSYLHTMLNTGCGSDIMFSVIYVEVCQRLGVAIVGSPVGEDFLIWPQSGNSAELFRVASGNSLFSTMNGKCVKDPRSKASEMDCSSLLRLDIATKRDIIGIALANLIRLYWKRASKANHGLMLTSPLRPVYPGKDKASLGEISDIPLLRPQYLRLVTMASERLLILQPNNWSLRRDHGMLLYYSRRYTEAVQELSICMAFAPEEEAEILEPFVEKLHLLRLLASWECLDPVGTLPVS</sequence>
<gene>
    <name evidence="3" type="ORF">ZIOFF_061258</name>
</gene>
<dbReference type="PANTHER" id="PTHR31350:SF30">
    <property type="entry name" value="TRANSGLUTAMINASE FAMILY PROTEIN"/>
    <property type="match status" value="1"/>
</dbReference>
<feature type="region of interest" description="Disordered" evidence="1">
    <location>
        <begin position="290"/>
        <end position="311"/>
    </location>
</feature>
<proteinExistence type="predicted"/>
<evidence type="ECO:0000313" key="3">
    <source>
        <dbReference type="EMBL" id="KAG6477826.1"/>
    </source>
</evidence>
<keyword evidence="4" id="KW-1185">Reference proteome</keyword>
<evidence type="ECO:0000259" key="2">
    <source>
        <dbReference type="Pfam" id="PF13369"/>
    </source>
</evidence>
<reference evidence="3 4" key="1">
    <citation type="submission" date="2020-08" db="EMBL/GenBank/DDBJ databases">
        <title>Plant Genome Project.</title>
        <authorList>
            <person name="Zhang R.-G."/>
        </authorList>
    </citation>
    <scope>NUCLEOTIDE SEQUENCE [LARGE SCALE GENOMIC DNA]</scope>
    <source>
        <tissue evidence="3">Rhizome</tissue>
    </source>
</reference>
<dbReference type="Proteomes" id="UP000734854">
    <property type="component" value="Unassembled WGS sequence"/>
</dbReference>
<protein>
    <recommendedName>
        <fullName evidence="2">Protein SirB1 N-terminal domain-containing protein</fullName>
    </recommendedName>
</protein>
<dbReference type="PANTHER" id="PTHR31350">
    <property type="entry name" value="SI:DKEY-261L7.2"/>
    <property type="match status" value="1"/>
</dbReference>
<feature type="domain" description="Protein SirB1 N-terminal" evidence="2">
    <location>
        <begin position="402"/>
        <end position="553"/>
    </location>
</feature>